<dbReference type="RefSeq" id="XP_028043713.1">
    <property type="nucleotide sequence ID" value="XM_028187912.1"/>
</dbReference>
<dbReference type="GeneID" id="114253136"/>
<dbReference type="Gene3D" id="1.10.8.20">
    <property type="entry name" value="N-terminal domain of phosphatidylinositol transfer protein sec14p"/>
    <property type="match status" value="1"/>
</dbReference>
<accession>A0A6J2KQ79</accession>
<proteinExistence type="predicted"/>
<feature type="domain" description="CRAL-TRIO" evidence="2">
    <location>
        <begin position="89"/>
        <end position="254"/>
    </location>
</feature>
<protein>
    <submittedName>
        <fullName evidence="4 5">Alpha-tocopherol transfer protein-like</fullName>
    </submittedName>
</protein>
<organism evidence="3 5">
    <name type="scientific">Bombyx mandarina</name>
    <name type="common">Wild silk moth</name>
    <name type="synonym">Wild silkworm</name>
    <dbReference type="NCBI Taxonomy" id="7092"/>
    <lineage>
        <taxon>Eukaryota</taxon>
        <taxon>Metazoa</taxon>
        <taxon>Ecdysozoa</taxon>
        <taxon>Arthropoda</taxon>
        <taxon>Hexapoda</taxon>
        <taxon>Insecta</taxon>
        <taxon>Pterygota</taxon>
        <taxon>Neoptera</taxon>
        <taxon>Endopterygota</taxon>
        <taxon>Lepidoptera</taxon>
        <taxon>Glossata</taxon>
        <taxon>Ditrysia</taxon>
        <taxon>Bombycoidea</taxon>
        <taxon>Bombycidae</taxon>
        <taxon>Bombycinae</taxon>
        <taxon>Bombyx</taxon>
    </lineage>
</organism>
<dbReference type="CDD" id="cd00170">
    <property type="entry name" value="SEC14"/>
    <property type="match status" value="1"/>
</dbReference>
<dbReference type="InterPro" id="IPR001251">
    <property type="entry name" value="CRAL-TRIO_dom"/>
</dbReference>
<dbReference type="Gene3D" id="3.40.525.10">
    <property type="entry name" value="CRAL-TRIO lipid binding domain"/>
    <property type="match status" value="1"/>
</dbReference>
<dbReference type="InterPro" id="IPR036273">
    <property type="entry name" value="CRAL/TRIO_N_dom_sf"/>
</dbReference>
<dbReference type="Pfam" id="PF00650">
    <property type="entry name" value="CRAL_TRIO"/>
    <property type="match status" value="1"/>
</dbReference>
<dbReference type="GO" id="GO:0016020">
    <property type="term" value="C:membrane"/>
    <property type="evidence" value="ECO:0007669"/>
    <property type="project" value="TreeGrafter"/>
</dbReference>
<dbReference type="SUPFAM" id="SSF46938">
    <property type="entry name" value="CRAL/TRIO N-terminal domain"/>
    <property type="match status" value="1"/>
</dbReference>
<dbReference type="PRINTS" id="PR00180">
    <property type="entry name" value="CRETINALDHBP"/>
</dbReference>
<dbReference type="PANTHER" id="PTHR10174">
    <property type="entry name" value="ALPHA-TOCOPHEROL TRANSFER PROTEIN-RELATED"/>
    <property type="match status" value="1"/>
</dbReference>
<dbReference type="PROSITE" id="PS50191">
    <property type="entry name" value="CRAL_TRIO"/>
    <property type="match status" value="1"/>
</dbReference>
<feature type="region of interest" description="Disordered" evidence="1">
    <location>
        <begin position="278"/>
        <end position="307"/>
    </location>
</feature>
<dbReference type="RefSeq" id="XP_028043703.1">
    <property type="nucleotide sequence ID" value="XM_028187902.1"/>
</dbReference>
<dbReference type="PANTHER" id="PTHR10174:SF216">
    <property type="entry name" value="CRAL-TRIO DOMAIN-CONTAINING PROTEIN-RELATED"/>
    <property type="match status" value="1"/>
</dbReference>
<evidence type="ECO:0000259" key="2">
    <source>
        <dbReference type="PROSITE" id="PS50191"/>
    </source>
</evidence>
<dbReference type="Gene3D" id="1.20.5.1200">
    <property type="entry name" value="Alpha-tocopherol transfer"/>
    <property type="match status" value="1"/>
</dbReference>
<keyword evidence="3" id="KW-1185">Reference proteome</keyword>
<sequence>MIRELPEELAKIAKDELNENPERVSEDLKYVKDWIEQQPHLRARKDDQWLVAILRGCKYNFEKVKKKLDLYYTLRTTAPDVTLRHRPLGPDFLNFFRLGTCLLLPKPKDQIYPRVILIRAGVYNPETNNVIDIMCILYYVVQIAIIEDDVASVLGTKIMVDYKGVTLSHFVQATPSVLKKIVAVCQESMPLRLKGSHHVNIPTGVDKIFSLISVFLNEKAKKRLRIYKGCQDLINDLPKDIVPTEYGGDGGSIAELIENNISKFNEFREWMKQEETFGTDESKRLGKGVKSKAQKSLDGSFRKLDID</sequence>
<evidence type="ECO:0000313" key="4">
    <source>
        <dbReference type="RefSeq" id="XP_028043703.1"/>
    </source>
</evidence>
<reference evidence="4 5" key="1">
    <citation type="submission" date="2025-04" db="UniProtKB">
        <authorList>
            <consortium name="RefSeq"/>
        </authorList>
    </citation>
    <scope>IDENTIFICATION</scope>
    <source>
        <tissue evidence="4 5">Silk gland</tissue>
    </source>
</reference>
<evidence type="ECO:0000313" key="5">
    <source>
        <dbReference type="RefSeq" id="XP_028043713.1"/>
    </source>
</evidence>
<dbReference type="AlphaFoldDB" id="A0A6J2KQ79"/>
<dbReference type="Proteomes" id="UP000504629">
    <property type="component" value="Unplaced"/>
</dbReference>
<dbReference type="SUPFAM" id="SSF52087">
    <property type="entry name" value="CRAL/TRIO domain"/>
    <property type="match status" value="1"/>
</dbReference>
<dbReference type="GO" id="GO:1902936">
    <property type="term" value="F:phosphatidylinositol bisphosphate binding"/>
    <property type="evidence" value="ECO:0007669"/>
    <property type="project" value="TreeGrafter"/>
</dbReference>
<dbReference type="InterPro" id="IPR036865">
    <property type="entry name" value="CRAL-TRIO_dom_sf"/>
</dbReference>
<dbReference type="OrthoDB" id="6682367at2759"/>
<evidence type="ECO:0000256" key="1">
    <source>
        <dbReference type="SAM" id="MobiDB-lite"/>
    </source>
</evidence>
<name>A0A6J2KQ79_BOMMA</name>
<gene>
    <name evidence="4 5" type="primary">LOC114253136</name>
</gene>
<dbReference type="KEGG" id="bman:114253136"/>
<evidence type="ECO:0000313" key="3">
    <source>
        <dbReference type="Proteomes" id="UP000504629"/>
    </source>
</evidence>